<feature type="region of interest" description="Disordered" evidence="1">
    <location>
        <begin position="131"/>
        <end position="153"/>
    </location>
</feature>
<name>A0AAP0E3B1_9MAGN</name>
<dbReference type="Proteomes" id="UP001417504">
    <property type="component" value="Unassembled WGS sequence"/>
</dbReference>
<feature type="compositionally biased region" description="Basic and acidic residues" evidence="1">
    <location>
        <begin position="141"/>
        <end position="153"/>
    </location>
</feature>
<comment type="caution">
    <text evidence="2">The sequence shown here is derived from an EMBL/GenBank/DDBJ whole genome shotgun (WGS) entry which is preliminary data.</text>
</comment>
<evidence type="ECO:0000256" key="1">
    <source>
        <dbReference type="SAM" id="MobiDB-lite"/>
    </source>
</evidence>
<evidence type="ECO:0000313" key="2">
    <source>
        <dbReference type="EMBL" id="KAK9085915.1"/>
    </source>
</evidence>
<reference evidence="2 3" key="1">
    <citation type="submission" date="2024-01" db="EMBL/GenBank/DDBJ databases">
        <title>Genome assemblies of Stephania.</title>
        <authorList>
            <person name="Yang L."/>
        </authorList>
    </citation>
    <scope>NUCLEOTIDE SEQUENCE [LARGE SCALE GENOMIC DNA]</scope>
    <source>
        <strain evidence="2">QJT</strain>
        <tissue evidence="2">Leaf</tissue>
    </source>
</reference>
<keyword evidence="3" id="KW-1185">Reference proteome</keyword>
<protein>
    <submittedName>
        <fullName evidence="2">Uncharacterized protein</fullName>
    </submittedName>
</protein>
<dbReference type="AlphaFoldDB" id="A0AAP0E3B1"/>
<dbReference type="EMBL" id="JBBNAE010000011">
    <property type="protein sequence ID" value="KAK9085915.1"/>
    <property type="molecule type" value="Genomic_DNA"/>
</dbReference>
<gene>
    <name evidence="2" type="ORF">Sjap_026326</name>
</gene>
<evidence type="ECO:0000313" key="3">
    <source>
        <dbReference type="Proteomes" id="UP001417504"/>
    </source>
</evidence>
<accession>A0AAP0E3B1</accession>
<sequence length="153" mass="17442">MMAEDFITAYLQVSFELQKQLFTALKCIFRCMYMFYLQPKHDLKDNNQLLDLIQEFSEGIQAIDLKDKHPKCFEGITARLYSHSHLVRAAASDEASTSINLEFEVADTAVVAVEESPAEKQSFFYNKVEESAANRPSLSYEVKESAAEKETPK</sequence>
<proteinExistence type="predicted"/>
<organism evidence="2 3">
    <name type="scientific">Stephania japonica</name>
    <dbReference type="NCBI Taxonomy" id="461633"/>
    <lineage>
        <taxon>Eukaryota</taxon>
        <taxon>Viridiplantae</taxon>
        <taxon>Streptophyta</taxon>
        <taxon>Embryophyta</taxon>
        <taxon>Tracheophyta</taxon>
        <taxon>Spermatophyta</taxon>
        <taxon>Magnoliopsida</taxon>
        <taxon>Ranunculales</taxon>
        <taxon>Menispermaceae</taxon>
        <taxon>Menispermoideae</taxon>
        <taxon>Cissampelideae</taxon>
        <taxon>Stephania</taxon>
    </lineage>
</organism>